<accession>A0ABQ5MQR3</accession>
<dbReference type="Pfam" id="PF11248">
    <property type="entry name" value="DUF3046"/>
    <property type="match status" value="1"/>
</dbReference>
<proteinExistence type="predicted"/>
<protein>
    <recommendedName>
        <fullName evidence="3">Histidine kinase</fullName>
    </recommendedName>
</protein>
<dbReference type="EMBL" id="BRVS01000003">
    <property type="protein sequence ID" value="GLB66333.1"/>
    <property type="molecule type" value="Genomic_DNA"/>
</dbReference>
<comment type="caution">
    <text evidence="1">The sequence shown here is derived from an EMBL/GenBank/DDBJ whole genome shotgun (WGS) entry which is preliminary data.</text>
</comment>
<dbReference type="Proteomes" id="UP001209654">
    <property type="component" value="Unassembled WGS sequence"/>
</dbReference>
<keyword evidence="2" id="KW-1185">Reference proteome</keyword>
<evidence type="ECO:0000313" key="1">
    <source>
        <dbReference type="EMBL" id="GLB66333.1"/>
    </source>
</evidence>
<evidence type="ECO:0008006" key="3">
    <source>
        <dbReference type="Google" id="ProtNLM"/>
    </source>
</evidence>
<reference evidence="1 2" key="1">
    <citation type="journal article" date="2023" name="Int. J. Syst. Evol. Microbiol.">
        <title>Arthrobacter mangrovi sp. nov., an actinobacterium isolated from the rhizosphere of a mangrove.</title>
        <authorList>
            <person name="Hamada M."/>
            <person name="Saitou S."/>
            <person name="Enomoto N."/>
            <person name="Nanri K."/>
            <person name="Hidaka K."/>
            <person name="Miura T."/>
            <person name="Tamura T."/>
        </authorList>
    </citation>
    <scope>NUCLEOTIDE SEQUENCE [LARGE SCALE GENOMIC DNA]</scope>
    <source>
        <strain evidence="1 2">NBRC 112813</strain>
    </source>
</reference>
<sequence>MDEEFGSGYSRVLASDLVLTMLGGRTAAEALSAGVPPKTVWLAVCEMQEVPPARRLGRDIKPSR</sequence>
<name>A0ABQ5MQR3_9MICC</name>
<organism evidence="1 2">
    <name type="scientific">Arthrobacter mangrovi</name>
    <dbReference type="NCBI Taxonomy" id="2966350"/>
    <lineage>
        <taxon>Bacteria</taxon>
        <taxon>Bacillati</taxon>
        <taxon>Actinomycetota</taxon>
        <taxon>Actinomycetes</taxon>
        <taxon>Micrococcales</taxon>
        <taxon>Micrococcaceae</taxon>
        <taxon>Arthrobacter</taxon>
    </lineage>
</organism>
<gene>
    <name evidence="1" type="ORF">AHIS1636_07720</name>
</gene>
<evidence type="ECO:0000313" key="2">
    <source>
        <dbReference type="Proteomes" id="UP001209654"/>
    </source>
</evidence>
<dbReference type="InterPro" id="IPR021408">
    <property type="entry name" value="DUF3046"/>
</dbReference>